<evidence type="ECO:0000256" key="7">
    <source>
        <dbReference type="SAM" id="Phobius"/>
    </source>
</evidence>
<dbReference type="GO" id="GO:0007031">
    <property type="term" value="P:peroxisome organization"/>
    <property type="evidence" value="ECO:0007669"/>
    <property type="project" value="UniProtKB-ARBA"/>
</dbReference>
<dbReference type="Pfam" id="PF06398">
    <property type="entry name" value="Pex24p"/>
    <property type="match status" value="1"/>
</dbReference>
<proteinExistence type="predicted"/>
<dbReference type="PANTHER" id="PTHR31679">
    <property type="entry name" value="PEROXISOMAL MEMBRANE PROTEIN PEX30-RELATED"/>
    <property type="match status" value="1"/>
</dbReference>
<dbReference type="GO" id="GO:0046872">
    <property type="term" value="F:metal ion binding"/>
    <property type="evidence" value="ECO:0007669"/>
    <property type="project" value="UniProtKB-KW"/>
</dbReference>
<dbReference type="OrthoDB" id="74314at2759"/>
<dbReference type="InterPro" id="IPR046349">
    <property type="entry name" value="C1-like_sf"/>
</dbReference>
<evidence type="ECO:0000259" key="8">
    <source>
        <dbReference type="PROSITE" id="PS50081"/>
    </source>
</evidence>
<evidence type="ECO:0000256" key="5">
    <source>
        <dbReference type="ARBA" id="ARBA00022989"/>
    </source>
</evidence>
<feature type="domain" description="Phorbol-ester/DAG-type" evidence="8">
    <location>
        <begin position="7"/>
        <end position="57"/>
    </location>
</feature>
<dbReference type="PROSITE" id="PS50081">
    <property type="entry name" value="ZF_DAG_PE_2"/>
    <property type="match status" value="1"/>
</dbReference>
<feature type="transmembrane region" description="Helical" evidence="7">
    <location>
        <begin position="165"/>
        <end position="184"/>
    </location>
</feature>
<dbReference type="STRING" id="246404.A0A507EKV8"/>
<evidence type="ECO:0000256" key="2">
    <source>
        <dbReference type="ARBA" id="ARBA00022692"/>
    </source>
</evidence>
<keyword evidence="6 7" id="KW-0472">Membrane</keyword>
<keyword evidence="5 7" id="KW-1133">Transmembrane helix</keyword>
<accession>A0A507EKV8</accession>
<comment type="caution">
    <text evidence="9">The sequence shown here is derived from an EMBL/GenBank/DDBJ whole genome shotgun (WGS) entry which is preliminary data.</text>
</comment>
<keyword evidence="10" id="KW-1185">Reference proteome</keyword>
<comment type="subcellular location">
    <subcellularLocation>
        <location evidence="1">Endomembrane system</location>
        <topology evidence="1">Multi-pass membrane protein</topology>
    </subcellularLocation>
</comment>
<evidence type="ECO:0000313" key="10">
    <source>
        <dbReference type="Proteomes" id="UP000320333"/>
    </source>
</evidence>
<reference evidence="9 10" key="1">
    <citation type="journal article" date="2019" name="Sci. Rep.">
        <title>Comparative genomics of chytrid fungi reveal insights into the obligate biotrophic and pathogenic lifestyle of Synchytrium endobioticum.</title>
        <authorList>
            <person name="van de Vossenberg B.T.L.H."/>
            <person name="Warris S."/>
            <person name="Nguyen H.D.T."/>
            <person name="van Gent-Pelzer M.P.E."/>
            <person name="Joly D.L."/>
            <person name="van de Geest H.C."/>
            <person name="Bonants P.J.M."/>
            <person name="Smith D.S."/>
            <person name="Levesque C.A."/>
            <person name="van der Lee T.A.J."/>
        </authorList>
    </citation>
    <scope>NUCLEOTIDE SEQUENCE [LARGE SCALE GENOMIC DNA]</scope>
    <source>
        <strain evidence="9 10">CBS 675.73</strain>
    </source>
</reference>
<dbReference type="PANTHER" id="PTHR31679:SF2">
    <property type="entry name" value="PEROXISOMAL MEMBRANE PROTEIN PEX30-RELATED"/>
    <property type="match status" value="1"/>
</dbReference>
<evidence type="ECO:0000256" key="4">
    <source>
        <dbReference type="ARBA" id="ARBA00022833"/>
    </source>
</evidence>
<evidence type="ECO:0000256" key="6">
    <source>
        <dbReference type="ARBA" id="ARBA00023136"/>
    </source>
</evidence>
<protein>
    <recommendedName>
        <fullName evidence="8">Phorbol-ester/DAG-type domain-containing protein</fullName>
    </recommendedName>
</protein>
<feature type="transmembrane region" description="Helical" evidence="7">
    <location>
        <begin position="294"/>
        <end position="321"/>
    </location>
</feature>
<dbReference type="GO" id="GO:0005778">
    <property type="term" value="C:peroxisomal membrane"/>
    <property type="evidence" value="ECO:0007669"/>
    <property type="project" value="TreeGrafter"/>
</dbReference>
<evidence type="ECO:0000256" key="3">
    <source>
        <dbReference type="ARBA" id="ARBA00022723"/>
    </source>
</evidence>
<feature type="transmembrane region" description="Helical" evidence="7">
    <location>
        <begin position="266"/>
        <end position="288"/>
    </location>
</feature>
<dbReference type="SMART" id="SM00694">
    <property type="entry name" value="DysFC"/>
    <property type="match status" value="1"/>
</dbReference>
<dbReference type="EMBL" id="QEAP01000546">
    <property type="protein sequence ID" value="TPX64421.1"/>
    <property type="molecule type" value="Genomic_DNA"/>
</dbReference>
<keyword evidence="2 7" id="KW-0812">Transmembrane</keyword>
<dbReference type="InterPro" id="IPR010482">
    <property type="entry name" value="TECPR1-like_DysF"/>
</dbReference>
<keyword evidence="3" id="KW-0479">Metal-binding</keyword>
<evidence type="ECO:0000313" key="9">
    <source>
        <dbReference type="EMBL" id="TPX64421.1"/>
    </source>
</evidence>
<dbReference type="InterPro" id="IPR006614">
    <property type="entry name" value="Peroxin/Ferlin"/>
</dbReference>
<dbReference type="SUPFAM" id="SSF57889">
    <property type="entry name" value="Cysteine-rich domain"/>
    <property type="match status" value="1"/>
</dbReference>
<name>A0A507EKV8_9FUNG</name>
<evidence type="ECO:0000256" key="1">
    <source>
        <dbReference type="ARBA" id="ARBA00004127"/>
    </source>
</evidence>
<dbReference type="SMART" id="SM00109">
    <property type="entry name" value="C1"/>
    <property type="match status" value="1"/>
</dbReference>
<dbReference type="InterPro" id="IPR002219">
    <property type="entry name" value="PKC_DAG/PE"/>
</dbReference>
<organism evidence="9 10">
    <name type="scientific">Chytriomyces confervae</name>
    <dbReference type="NCBI Taxonomy" id="246404"/>
    <lineage>
        <taxon>Eukaryota</taxon>
        <taxon>Fungi</taxon>
        <taxon>Fungi incertae sedis</taxon>
        <taxon>Chytridiomycota</taxon>
        <taxon>Chytridiomycota incertae sedis</taxon>
        <taxon>Chytridiomycetes</taxon>
        <taxon>Chytridiales</taxon>
        <taxon>Chytriomycetaceae</taxon>
        <taxon>Chytriomyces</taxon>
    </lineage>
</organism>
<keyword evidence="4" id="KW-0862">Zinc</keyword>
<dbReference type="Gene3D" id="3.30.60.20">
    <property type="match status" value="1"/>
</dbReference>
<sequence length="480" mass="53461">MATDSQQHSFAVHTYSQPTYCDACGSFLWGVVQQGMRCTRCGLDCHAQCVVHGVCTTKRAFAGDKMLGTRPTDPTHQTDATAVSLLDTLAAQTHITALSLEESRKDANPPLDLLRKTPLNTAAFVARITPLVDVFEFVVQILEWRDAPRTILALIACLSISSMQGFYPVTLCLLPHCLMLSLIASSRMERIKYEVALKNRNRAAENPVGTTSIPPNKNSGLRQATYQSATYIRNLQFLQNQMGSFVKAFDAAAIGLRTFSQYCDQYPVPAIQLLLASSVGMLIVIQYASMKLLAASTVLVVFASNTAVFQATTAAVLPWIIKSVADKTDIIREGIRAANTVPGGSVVVVTLWENQRWWAGLGWIPHLFQNERSPWSDETGAILRPHKDVFTLPDSDEISGTWSWIDPEWTLYFNWAAPDQMDQKEGWQYMDHFWKQPRQKPNTGSMTRRRGWKRRMQFVPSLATSAVSSLIPQVAASEKK</sequence>
<dbReference type="Pfam" id="PF00130">
    <property type="entry name" value="C1_1"/>
    <property type="match status" value="1"/>
</dbReference>
<dbReference type="SMART" id="SM00693">
    <property type="entry name" value="DysFN"/>
    <property type="match status" value="1"/>
</dbReference>
<dbReference type="Proteomes" id="UP000320333">
    <property type="component" value="Unassembled WGS sequence"/>
</dbReference>
<dbReference type="PROSITE" id="PS00479">
    <property type="entry name" value="ZF_DAG_PE_1"/>
    <property type="match status" value="1"/>
</dbReference>
<dbReference type="AlphaFoldDB" id="A0A507EKV8"/>
<dbReference type="InterPro" id="IPR052646">
    <property type="entry name" value="Peroxisomal_PEX28-32"/>
</dbReference>
<dbReference type="GO" id="GO:0012505">
    <property type="term" value="C:endomembrane system"/>
    <property type="evidence" value="ECO:0007669"/>
    <property type="project" value="UniProtKB-SubCell"/>
</dbReference>
<gene>
    <name evidence="9" type="ORF">CcCBS67573_g08416</name>
</gene>